<dbReference type="PANTHER" id="PTHR43384">
    <property type="entry name" value="SEPTUM SITE-DETERMINING PROTEIN MIND HOMOLOG, CHLOROPLASTIC-RELATED"/>
    <property type="match status" value="1"/>
</dbReference>
<evidence type="ECO:0000313" key="2">
    <source>
        <dbReference type="EMBL" id="GAF80308.1"/>
    </source>
</evidence>
<dbReference type="SUPFAM" id="SSF52540">
    <property type="entry name" value="P-loop containing nucleoside triphosphate hydrolases"/>
    <property type="match status" value="1"/>
</dbReference>
<reference evidence="2" key="1">
    <citation type="journal article" date="2014" name="Front. Microbiol.">
        <title>High frequency of phylogenetically diverse reductive dehalogenase-homologous genes in deep subseafloor sedimentary metagenomes.</title>
        <authorList>
            <person name="Kawai M."/>
            <person name="Futagami T."/>
            <person name="Toyoda A."/>
            <person name="Takaki Y."/>
            <person name="Nishi S."/>
            <person name="Hori S."/>
            <person name="Arai W."/>
            <person name="Tsubouchi T."/>
            <person name="Morono Y."/>
            <person name="Uchiyama I."/>
            <person name="Ito T."/>
            <person name="Fujiyama A."/>
            <person name="Inagaki F."/>
            <person name="Takami H."/>
        </authorList>
    </citation>
    <scope>NUCLEOTIDE SEQUENCE</scope>
    <source>
        <strain evidence="2">Expedition CK06-06</strain>
    </source>
</reference>
<name>X0SH00_9ZZZZ</name>
<dbReference type="GO" id="GO:0005829">
    <property type="term" value="C:cytosol"/>
    <property type="evidence" value="ECO:0007669"/>
    <property type="project" value="TreeGrafter"/>
</dbReference>
<dbReference type="GO" id="GO:0016887">
    <property type="term" value="F:ATP hydrolysis activity"/>
    <property type="evidence" value="ECO:0007669"/>
    <property type="project" value="TreeGrafter"/>
</dbReference>
<dbReference type="InterPro" id="IPR050625">
    <property type="entry name" value="ParA/MinD_ATPase"/>
</dbReference>
<evidence type="ECO:0000259" key="1">
    <source>
        <dbReference type="Pfam" id="PF01656"/>
    </source>
</evidence>
<proteinExistence type="predicted"/>
<dbReference type="GO" id="GO:0051782">
    <property type="term" value="P:negative regulation of cell division"/>
    <property type="evidence" value="ECO:0007669"/>
    <property type="project" value="TreeGrafter"/>
</dbReference>
<dbReference type="GO" id="GO:0005524">
    <property type="term" value="F:ATP binding"/>
    <property type="evidence" value="ECO:0007669"/>
    <property type="project" value="TreeGrafter"/>
</dbReference>
<feature type="domain" description="CobQ/CobB/MinD/ParA nucleotide binding" evidence="1">
    <location>
        <begin position="5"/>
        <end position="227"/>
    </location>
</feature>
<protein>
    <recommendedName>
        <fullName evidence="1">CobQ/CobB/MinD/ParA nucleotide binding domain-containing protein</fullName>
    </recommendedName>
</protein>
<dbReference type="Pfam" id="PF01656">
    <property type="entry name" value="CbiA"/>
    <property type="match status" value="1"/>
</dbReference>
<accession>X0SH00</accession>
<dbReference type="InterPro" id="IPR002586">
    <property type="entry name" value="CobQ/CobB/MinD/ParA_Nub-bd_dom"/>
</dbReference>
<organism evidence="2">
    <name type="scientific">marine sediment metagenome</name>
    <dbReference type="NCBI Taxonomy" id="412755"/>
    <lineage>
        <taxon>unclassified sequences</taxon>
        <taxon>metagenomes</taxon>
        <taxon>ecological metagenomes</taxon>
    </lineage>
</organism>
<dbReference type="PIRSF" id="PIRSF005647">
    <property type="entry name" value="CooC"/>
    <property type="match status" value="1"/>
</dbReference>
<sequence>MPNVVAITGKGGTGKTMLSALMIRLLGRETGAKVLAIDADSAISLPYALGMDVGKTLSEIRMEIIENPAARKGVMDRHARAVITDIVEHGNRFDLLVMGRSEGPGCYCGINDLLRYGIECLSEEFDVIIVDGEAGPEQINRRVLQSIDTLMILTDTSIRGFQTAGVIQRIAGAGAATRLGQKGLVVNRLRESNQLVNERAQKLGLKMFGHIPEDENITEYELAGKPIIDLPDTSPSVEAVRGILKVIGLGRS</sequence>
<dbReference type="Gene3D" id="3.40.50.300">
    <property type="entry name" value="P-loop containing nucleotide triphosphate hydrolases"/>
    <property type="match status" value="1"/>
</dbReference>
<gene>
    <name evidence="2" type="ORF">S01H1_11558</name>
</gene>
<dbReference type="AlphaFoldDB" id="X0SH00"/>
<dbReference type="GO" id="GO:0009898">
    <property type="term" value="C:cytoplasmic side of plasma membrane"/>
    <property type="evidence" value="ECO:0007669"/>
    <property type="project" value="TreeGrafter"/>
</dbReference>
<dbReference type="InterPro" id="IPR014433">
    <property type="entry name" value="CooC"/>
</dbReference>
<dbReference type="EMBL" id="BARS01005895">
    <property type="protein sequence ID" value="GAF80308.1"/>
    <property type="molecule type" value="Genomic_DNA"/>
</dbReference>
<comment type="caution">
    <text evidence="2">The sequence shown here is derived from an EMBL/GenBank/DDBJ whole genome shotgun (WGS) entry which is preliminary data.</text>
</comment>
<dbReference type="PANTHER" id="PTHR43384:SF7">
    <property type="entry name" value="CARBON-MONOXIDE DEHYDROGENASE ACCESSORY PROTEIN"/>
    <property type="match status" value="1"/>
</dbReference>
<dbReference type="InterPro" id="IPR027417">
    <property type="entry name" value="P-loop_NTPase"/>
</dbReference>